<name>A0A9W6FUX0_9BACT</name>
<accession>A0A9W6FUX0</accession>
<sequence length="72" mass="8458">MTDWKFIAYLRGAALRKNRISIWIRTKDFKPPVFPLEAPRFSRDTNNRLAKIPTLHSQLITGIFGKMWSLPE</sequence>
<keyword evidence="2" id="KW-1185">Reference proteome</keyword>
<organism evidence="1 2">
    <name type="scientific">Desulforhabdus amnigena</name>
    <dbReference type="NCBI Taxonomy" id="40218"/>
    <lineage>
        <taxon>Bacteria</taxon>
        <taxon>Pseudomonadati</taxon>
        <taxon>Thermodesulfobacteriota</taxon>
        <taxon>Syntrophobacteria</taxon>
        <taxon>Syntrophobacterales</taxon>
        <taxon>Syntrophobacteraceae</taxon>
        <taxon>Desulforhabdus</taxon>
    </lineage>
</organism>
<protein>
    <submittedName>
        <fullName evidence="1">Uncharacterized protein</fullName>
    </submittedName>
</protein>
<dbReference type="Proteomes" id="UP001144372">
    <property type="component" value="Unassembled WGS sequence"/>
</dbReference>
<dbReference type="AlphaFoldDB" id="A0A9W6FUX0"/>
<proteinExistence type="predicted"/>
<gene>
    <name evidence="1" type="ORF">DAMNIGENAA_27930</name>
</gene>
<evidence type="ECO:0000313" key="2">
    <source>
        <dbReference type="Proteomes" id="UP001144372"/>
    </source>
</evidence>
<comment type="caution">
    <text evidence="1">The sequence shown here is derived from an EMBL/GenBank/DDBJ whole genome shotgun (WGS) entry which is preliminary data.</text>
</comment>
<dbReference type="EMBL" id="BSDR01000001">
    <property type="protein sequence ID" value="GLI35360.1"/>
    <property type="molecule type" value="Genomic_DNA"/>
</dbReference>
<reference evidence="1" key="1">
    <citation type="submission" date="2022-12" db="EMBL/GenBank/DDBJ databases">
        <title>Reference genome sequencing for broad-spectrum identification of bacterial and archaeal isolates by mass spectrometry.</title>
        <authorList>
            <person name="Sekiguchi Y."/>
            <person name="Tourlousse D.M."/>
        </authorList>
    </citation>
    <scope>NUCLEOTIDE SEQUENCE</scope>
    <source>
        <strain evidence="1">ASRB1</strain>
    </source>
</reference>
<evidence type="ECO:0000313" key="1">
    <source>
        <dbReference type="EMBL" id="GLI35360.1"/>
    </source>
</evidence>